<gene>
    <name evidence="2" type="ORF">GT037_005592</name>
</gene>
<reference evidence="2" key="1">
    <citation type="submission" date="2020-01" db="EMBL/GenBank/DDBJ databases">
        <authorList>
            <person name="Feng Z.H.Z."/>
        </authorList>
    </citation>
    <scope>NUCLEOTIDE SEQUENCE</scope>
    <source>
        <strain evidence="2">CBS107.38</strain>
    </source>
</reference>
<dbReference type="InterPro" id="IPR032675">
    <property type="entry name" value="LRR_dom_sf"/>
</dbReference>
<evidence type="ECO:0000259" key="1">
    <source>
        <dbReference type="PROSITE" id="PS50181"/>
    </source>
</evidence>
<sequence>FRNIWMPSISFAGAKKRKTRHSGFTFTKARQEPGATMLGPAENGLLRLVDELLLNIIDHIDNQDALCSLSATCTRFQGLVEPYIWRELEVLTGDHARNIATALDKRDDRTDYIQDLAIRYNDTYRDGVEELNHFLSLMSKLRHLHIESPCPNNVEWQHGGIYFDGYSRIDYTNLLAASVYPRSGMPMTLPMLQSLTLHAHGSGDNKYKLGRAVAMFKHPSLQNITLSCLDFDGELGISASETKTTPLRSLTLIECNVNVKFLDEVLSLPKALKELSIGERLHVFQECQPSMDPERRTSSRQFLLALQKQAHSLRRLTHCGGHVGHLTPRDTDPEGAEKLRSLVDLEYLELGFESHLYYYLRQSGFPPALRSLKMLDSAISINSGHDLRSLSDIAFRSLTSLVDVCLPRTLADDFTLHLKFSDHSFFRLFEIVDATEQAHLLSALFFDRAATYKIASMLKSYSTNSHFLVSRETFPSGKSFIPPYMHGEELPVEELMYTSDDFWRFNGINYRIMDDENWRDELKKGKKLAICKRSMGTDMTEIDSSKPAVASRFLALPGELRNRIYEAINEDEGPKEICLRWFDSEDLKTIDFDGLFLMDRNPGRQYIGLAQTNRMFRSEFMPLYMTVPRLLVNIEDVSYYLEVFPLPDPVLTASIITSLGDFLSVIYVHTPTAKIDLLPLLRTDLSMFPFSIFTHSAPPGQRKWGRELSLLLLENSYHDLALYGGSWEETITTMYYIREFRIELFCSYSTHYDDWIELQLCAKVDVEASDFEKLRIFHNFVNRTQAIGYWRVEIRCISGRLSMSCVNRKAITAKNLGPVKKACRVWSAKSRRYILAAKEETNKAARNASV</sequence>
<dbReference type="InterPro" id="IPR001810">
    <property type="entry name" value="F-box_dom"/>
</dbReference>
<dbReference type="RefSeq" id="XP_038786328.1">
    <property type="nucleotide sequence ID" value="XM_038930639.1"/>
</dbReference>
<keyword evidence="3" id="KW-1185">Reference proteome</keyword>
<name>A0A8H7EEX4_9PLEO</name>
<dbReference type="PROSITE" id="PS50181">
    <property type="entry name" value="FBOX"/>
    <property type="match status" value="1"/>
</dbReference>
<accession>A0A8H7EEX4</accession>
<organism evidence="2 3">
    <name type="scientific">Alternaria burnsii</name>
    <dbReference type="NCBI Taxonomy" id="1187904"/>
    <lineage>
        <taxon>Eukaryota</taxon>
        <taxon>Fungi</taxon>
        <taxon>Dikarya</taxon>
        <taxon>Ascomycota</taxon>
        <taxon>Pezizomycotina</taxon>
        <taxon>Dothideomycetes</taxon>
        <taxon>Pleosporomycetidae</taxon>
        <taxon>Pleosporales</taxon>
        <taxon>Pleosporineae</taxon>
        <taxon>Pleosporaceae</taxon>
        <taxon>Alternaria</taxon>
        <taxon>Alternaria sect. Alternaria</taxon>
    </lineage>
</organism>
<dbReference type="EMBL" id="JAAABM010000007">
    <property type="protein sequence ID" value="KAF7676087.1"/>
    <property type="molecule type" value="Genomic_DNA"/>
</dbReference>
<dbReference type="InterPro" id="IPR036047">
    <property type="entry name" value="F-box-like_dom_sf"/>
</dbReference>
<reference evidence="2" key="2">
    <citation type="submission" date="2020-08" db="EMBL/GenBank/DDBJ databases">
        <title>Draft Genome Sequence of Cumin Blight Pathogen Alternaria burnsii.</title>
        <authorList>
            <person name="Feng Z."/>
        </authorList>
    </citation>
    <scope>NUCLEOTIDE SEQUENCE</scope>
    <source>
        <strain evidence="2">CBS107.38</strain>
    </source>
</reference>
<dbReference type="Proteomes" id="UP000596902">
    <property type="component" value="Unassembled WGS sequence"/>
</dbReference>
<protein>
    <recommendedName>
        <fullName evidence="1">F-box domain-containing protein</fullName>
    </recommendedName>
</protein>
<dbReference type="Pfam" id="PF00646">
    <property type="entry name" value="F-box"/>
    <property type="match status" value="1"/>
</dbReference>
<feature type="non-terminal residue" evidence="2">
    <location>
        <position position="850"/>
    </location>
</feature>
<feature type="domain" description="F-box" evidence="1">
    <location>
        <begin position="42"/>
        <end position="88"/>
    </location>
</feature>
<proteinExistence type="predicted"/>
<dbReference type="SUPFAM" id="SSF81383">
    <property type="entry name" value="F-box domain"/>
    <property type="match status" value="1"/>
</dbReference>
<dbReference type="AlphaFoldDB" id="A0A8H7EEX4"/>
<dbReference type="GeneID" id="62203817"/>
<comment type="caution">
    <text evidence="2">The sequence shown here is derived from an EMBL/GenBank/DDBJ whole genome shotgun (WGS) entry which is preliminary data.</text>
</comment>
<evidence type="ECO:0000313" key="2">
    <source>
        <dbReference type="EMBL" id="KAF7676087.1"/>
    </source>
</evidence>
<dbReference type="SUPFAM" id="SSF52047">
    <property type="entry name" value="RNI-like"/>
    <property type="match status" value="1"/>
</dbReference>
<evidence type="ECO:0000313" key="3">
    <source>
        <dbReference type="Proteomes" id="UP000596902"/>
    </source>
</evidence>
<dbReference type="Gene3D" id="3.80.10.10">
    <property type="entry name" value="Ribonuclease Inhibitor"/>
    <property type="match status" value="1"/>
</dbReference>